<evidence type="ECO:0000313" key="2">
    <source>
        <dbReference type="EMBL" id="KAG2495335.1"/>
    </source>
</evidence>
<feature type="compositionally biased region" description="Low complexity" evidence="1">
    <location>
        <begin position="45"/>
        <end position="55"/>
    </location>
</feature>
<comment type="caution">
    <text evidence="2">The sequence shown here is derived from an EMBL/GenBank/DDBJ whole genome shotgun (WGS) entry which is preliminary data.</text>
</comment>
<evidence type="ECO:0000256" key="1">
    <source>
        <dbReference type="SAM" id="MobiDB-lite"/>
    </source>
</evidence>
<dbReference type="Proteomes" id="UP000612055">
    <property type="component" value="Unassembled WGS sequence"/>
</dbReference>
<protein>
    <submittedName>
        <fullName evidence="2">Uncharacterized protein</fullName>
    </submittedName>
</protein>
<reference evidence="2" key="1">
    <citation type="journal article" date="2020" name="bioRxiv">
        <title>Comparative genomics of Chlamydomonas.</title>
        <authorList>
            <person name="Craig R.J."/>
            <person name="Hasan A.R."/>
            <person name="Ness R.W."/>
            <person name="Keightley P.D."/>
        </authorList>
    </citation>
    <scope>NUCLEOTIDE SEQUENCE</scope>
    <source>
        <strain evidence="2">CCAP 11/70</strain>
    </source>
</reference>
<evidence type="ECO:0000313" key="3">
    <source>
        <dbReference type="Proteomes" id="UP000612055"/>
    </source>
</evidence>
<sequence>MAEVAHPLLDFNKPIDVGLLDATVTVSMQSVAGGEQQRCPPVPPRRWGSAARAPAAPVQAEGMGAAGATRQDAVGSIDAAAASDAPETKGGAAGEGVPEAGAREAEGAAQEPLLFLHGIGLGLAPYLRLLGRTVAAAGGGRAVYAVQYKHEIWCGRMPTKNALNRPSVELPSTQQQEELWWAPCQY</sequence>
<name>A0A835YAI2_9CHLO</name>
<proteinExistence type="predicted"/>
<keyword evidence="3" id="KW-1185">Reference proteome</keyword>
<feature type="region of interest" description="Disordered" evidence="1">
    <location>
        <begin position="33"/>
        <end position="55"/>
    </location>
</feature>
<dbReference type="AlphaFoldDB" id="A0A835YAI2"/>
<gene>
    <name evidence="2" type="ORF">HYH03_006605</name>
</gene>
<organism evidence="2 3">
    <name type="scientific">Edaphochlamys debaryana</name>
    <dbReference type="NCBI Taxonomy" id="47281"/>
    <lineage>
        <taxon>Eukaryota</taxon>
        <taxon>Viridiplantae</taxon>
        <taxon>Chlorophyta</taxon>
        <taxon>core chlorophytes</taxon>
        <taxon>Chlorophyceae</taxon>
        <taxon>CS clade</taxon>
        <taxon>Chlamydomonadales</taxon>
        <taxon>Chlamydomonadales incertae sedis</taxon>
        <taxon>Edaphochlamys</taxon>
    </lineage>
</organism>
<accession>A0A835YAI2</accession>
<feature type="region of interest" description="Disordered" evidence="1">
    <location>
        <begin position="80"/>
        <end position="104"/>
    </location>
</feature>
<dbReference type="EMBL" id="JAEHOE010000025">
    <property type="protein sequence ID" value="KAG2495335.1"/>
    <property type="molecule type" value="Genomic_DNA"/>
</dbReference>